<evidence type="ECO:0000313" key="2">
    <source>
        <dbReference type="Proteomes" id="UP000775547"/>
    </source>
</evidence>
<dbReference type="Proteomes" id="UP000775547">
    <property type="component" value="Unassembled WGS sequence"/>
</dbReference>
<protein>
    <submittedName>
        <fullName evidence="1">Uncharacterized protein</fullName>
    </submittedName>
</protein>
<reference evidence="1" key="1">
    <citation type="submission" date="2020-07" db="EMBL/GenBank/DDBJ databases">
        <authorList>
            <person name="Nieuwenhuis M."/>
            <person name="Van De Peppel L.J.J."/>
        </authorList>
    </citation>
    <scope>NUCLEOTIDE SEQUENCE</scope>
    <source>
        <strain evidence="1">AP01</strain>
        <tissue evidence="1">Mycelium</tissue>
    </source>
</reference>
<organism evidence="1 2">
    <name type="scientific">Asterophora parasitica</name>
    <dbReference type="NCBI Taxonomy" id="117018"/>
    <lineage>
        <taxon>Eukaryota</taxon>
        <taxon>Fungi</taxon>
        <taxon>Dikarya</taxon>
        <taxon>Basidiomycota</taxon>
        <taxon>Agaricomycotina</taxon>
        <taxon>Agaricomycetes</taxon>
        <taxon>Agaricomycetidae</taxon>
        <taxon>Agaricales</taxon>
        <taxon>Tricholomatineae</taxon>
        <taxon>Lyophyllaceae</taxon>
        <taxon>Asterophora</taxon>
    </lineage>
</organism>
<accession>A0A9P7K7E6</accession>
<dbReference type="AlphaFoldDB" id="A0A9P7K7E6"/>
<name>A0A9P7K7E6_9AGAR</name>
<reference evidence="1" key="2">
    <citation type="submission" date="2021-10" db="EMBL/GenBank/DDBJ databases">
        <title>Phylogenomics reveals ancestral predisposition of the termite-cultivated fungus Termitomyces towards a domesticated lifestyle.</title>
        <authorList>
            <person name="Auxier B."/>
            <person name="Grum-Grzhimaylo A."/>
            <person name="Cardenas M.E."/>
            <person name="Lodge J.D."/>
            <person name="Laessoe T."/>
            <person name="Pedersen O."/>
            <person name="Smith M.E."/>
            <person name="Kuyper T.W."/>
            <person name="Franco-Molano E.A."/>
            <person name="Baroni T.J."/>
            <person name="Aanen D.K."/>
        </authorList>
    </citation>
    <scope>NUCLEOTIDE SEQUENCE</scope>
    <source>
        <strain evidence="1">AP01</strain>
        <tissue evidence="1">Mycelium</tissue>
    </source>
</reference>
<dbReference type="OrthoDB" id="3182995at2759"/>
<dbReference type="EMBL" id="JABCKV010000364">
    <property type="protein sequence ID" value="KAG5641201.1"/>
    <property type="molecule type" value="Genomic_DNA"/>
</dbReference>
<proteinExistence type="predicted"/>
<sequence>MFAFSSLTIHDCVVENGVSVPVVVEASPSFPARRYTDDWDDPPPPTVETWAARPILLDGSSLDVSLTGLIGEGRIGMTYSARVNSARDATGLDVTDSVPKEICLKFAKPPYVRSLAREAWFYEQLHKWQGISTAKCFGFFSATPDGTLAECVVPWKESKKVPRRRYNPDDGSVYQPPMKDFLPDEAPDPLGLYSDEHGFHRDSPWKTWEHSAESPLLAVLALEKLGSHYFMPDEEPPERLESLRYVCLQTLSIVTSANYPDIGSIRNSLRSMVDDIAQEGIHHNDITAFNILGVPEESLTLCPRHNRRHKWRLVDFDRADKMDPQNCGSVEFQRVRLQVRCIGKVSRRFWGAVDD</sequence>
<keyword evidence="2" id="KW-1185">Reference proteome</keyword>
<dbReference type="InterPro" id="IPR011009">
    <property type="entry name" value="Kinase-like_dom_sf"/>
</dbReference>
<dbReference type="SUPFAM" id="SSF56112">
    <property type="entry name" value="Protein kinase-like (PK-like)"/>
    <property type="match status" value="1"/>
</dbReference>
<evidence type="ECO:0000313" key="1">
    <source>
        <dbReference type="EMBL" id="KAG5641201.1"/>
    </source>
</evidence>
<gene>
    <name evidence="1" type="ORF">DXG03_005772</name>
</gene>
<comment type="caution">
    <text evidence="1">The sequence shown here is derived from an EMBL/GenBank/DDBJ whole genome shotgun (WGS) entry which is preliminary data.</text>
</comment>